<comment type="caution">
    <text evidence="2">The sequence shown here is derived from an EMBL/GenBank/DDBJ whole genome shotgun (WGS) entry which is preliminary data.</text>
</comment>
<feature type="transmembrane region" description="Helical" evidence="1">
    <location>
        <begin position="20"/>
        <end position="40"/>
    </location>
</feature>
<evidence type="ECO:0000313" key="2">
    <source>
        <dbReference type="EMBL" id="KAK2564095.1"/>
    </source>
</evidence>
<reference evidence="2" key="1">
    <citation type="journal article" date="2023" name="G3 (Bethesda)">
        <title>Whole genome assembly and annotation of the endangered Caribbean coral Acropora cervicornis.</title>
        <authorList>
            <person name="Selwyn J.D."/>
            <person name="Vollmer S.V."/>
        </authorList>
    </citation>
    <scope>NUCLEOTIDE SEQUENCE</scope>
    <source>
        <strain evidence="2">K2</strain>
    </source>
</reference>
<accession>A0AAD9V7Y9</accession>
<keyword evidence="3" id="KW-1185">Reference proteome</keyword>
<organism evidence="2 3">
    <name type="scientific">Acropora cervicornis</name>
    <name type="common">Staghorn coral</name>
    <dbReference type="NCBI Taxonomy" id="6130"/>
    <lineage>
        <taxon>Eukaryota</taxon>
        <taxon>Metazoa</taxon>
        <taxon>Cnidaria</taxon>
        <taxon>Anthozoa</taxon>
        <taxon>Hexacorallia</taxon>
        <taxon>Scleractinia</taxon>
        <taxon>Astrocoeniina</taxon>
        <taxon>Acroporidae</taxon>
        <taxon>Acropora</taxon>
    </lineage>
</organism>
<reference evidence="2" key="2">
    <citation type="journal article" date="2023" name="Science">
        <title>Genomic signatures of disease resistance in endangered staghorn corals.</title>
        <authorList>
            <person name="Vollmer S.V."/>
            <person name="Selwyn J.D."/>
            <person name="Despard B.A."/>
            <person name="Roesel C.L."/>
        </authorList>
    </citation>
    <scope>NUCLEOTIDE SEQUENCE</scope>
    <source>
        <strain evidence="2">K2</strain>
    </source>
</reference>
<evidence type="ECO:0000313" key="3">
    <source>
        <dbReference type="Proteomes" id="UP001249851"/>
    </source>
</evidence>
<protein>
    <submittedName>
        <fullName evidence="2">Uncharacterized protein</fullName>
    </submittedName>
</protein>
<keyword evidence="1" id="KW-0812">Transmembrane</keyword>
<evidence type="ECO:0000256" key="1">
    <source>
        <dbReference type="SAM" id="Phobius"/>
    </source>
</evidence>
<proteinExistence type="predicted"/>
<dbReference type="EMBL" id="JARQWQ010000023">
    <property type="protein sequence ID" value="KAK2564095.1"/>
    <property type="molecule type" value="Genomic_DNA"/>
</dbReference>
<dbReference type="AlphaFoldDB" id="A0AAD9V7Y9"/>
<gene>
    <name evidence="2" type="ORF">P5673_012321</name>
</gene>
<sequence>MNEKPSVHAPSNLLVMYRNTMIAILLVLLGNLVPTSLTTLSPSVQQRPQFVMVARCVRYKPSDPPPNAPYDIFFAPQRIPRISQMRENKNQDLFSLRDSLLLPPSLLMCVVCIKGKNPHSWGNSDLPSANITLGKVLPLLHISNSFSFKRHAKDFFFPHWWLEAFAFLHCIEGSTFHSFKWMAKGVESHICKDIKKLCGVADLERTNSHDLLQGCFRHLAGSFPVHIASLRKEDW</sequence>
<keyword evidence="1" id="KW-1133">Transmembrane helix</keyword>
<name>A0AAD9V7Y9_ACRCE</name>
<dbReference type="Proteomes" id="UP001249851">
    <property type="component" value="Unassembled WGS sequence"/>
</dbReference>
<keyword evidence="1" id="KW-0472">Membrane</keyword>